<accession>A0A7W6CYA7</accession>
<organism evidence="1 2">
    <name type="scientific">Rhizobium metallidurans</name>
    <dbReference type="NCBI Taxonomy" id="1265931"/>
    <lineage>
        <taxon>Bacteria</taxon>
        <taxon>Pseudomonadati</taxon>
        <taxon>Pseudomonadota</taxon>
        <taxon>Alphaproteobacteria</taxon>
        <taxon>Hyphomicrobiales</taxon>
        <taxon>Rhizobiaceae</taxon>
        <taxon>Rhizobium/Agrobacterium group</taxon>
        <taxon>Rhizobium</taxon>
    </lineage>
</organism>
<protein>
    <submittedName>
        <fullName evidence="1">Uncharacterized protein</fullName>
    </submittedName>
</protein>
<name>A0A7W6CYA7_9HYPH</name>
<dbReference type="AlphaFoldDB" id="A0A7W6CYA7"/>
<evidence type="ECO:0000313" key="1">
    <source>
        <dbReference type="EMBL" id="MBB3967308.1"/>
    </source>
</evidence>
<dbReference type="RefSeq" id="WP_183902722.1">
    <property type="nucleotide sequence ID" value="NZ_JACIDW010000043.1"/>
</dbReference>
<reference evidence="1 2" key="1">
    <citation type="submission" date="2020-08" db="EMBL/GenBank/DDBJ databases">
        <title>Genomic Encyclopedia of Type Strains, Phase IV (KMG-IV): sequencing the most valuable type-strain genomes for metagenomic binning, comparative biology and taxonomic classification.</title>
        <authorList>
            <person name="Goeker M."/>
        </authorList>
    </citation>
    <scope>NUCLEOTIDE SEQUENCE [LARGE SCALE GENOMIC DNA]</scope>
    <source>
        <strain evidence="1 2">DSM 26575</strain>
    </source>
</reference>
<keyword evidence="2" id="KW-1185">Reference proteome</keyword>
<dbReference type="Proteomes" id="UP000582090">
    <property type="component" value="Unassembled WGS sequence"/>
</dbReference>
<evidence type="ECO:0000313" key="2">
    <source>
        <dbReference type="Proteomes" id="UP000582090"/>
    </source>
</evidence>
<comment type="caution">
    <text evidence="1">The sequence shown here is derived from an EMBL/GenBank/DDBJ whole genome shotgun (WGS) entry which is preliminary data.</text>
</comment>
<sequence length="68" mass="7212">MIAKGSNCIVEVTVDGAQGRLAVGIMNMRQALELPEMPSASYTHPDPAKAAAGVTMNREQLAGFMARH</sequence>
<proteinExistence type="predicted"/>
<gene>
    <name evidence="1" type="ORF">GGQ67_005007</name>
</gene>
<dbReference type="EMBL" id="JACIDW010000043">
    <property type="protein sequence ID" value="MBB3967308.1"/>
    <property type="molecule type" value="Genomic_DNA"/>
</dbReference>